<gene>
    <name evidence="2" type="ORF">A3A69_00525</name>
</gene>
<feature type="transmembrane region" description="Helical" evidence="1">
    <location>
        <begin position="42"/>
        <end position="67"/>
    </location>
</feature>
<dbReference type="AlphaFoldDB" id="A0A1F4UWR0"/>
<evidence type="ECO:0000313" key="2">
    <source>
        <dbReference type="EMBL" id="OGC48633.1"/>
    </source>
</evidence>
<keyword evidence="1" id="KW-1133">Transmembrane helix</keyword>
<accession>A0A1F4UWR0</accession>
<keyword evidence="1" id="KW-0812">Transmembrane</keyword>
<name>A0A1F4UWR0_UNCKA</name>
<evidence type="ECO:0000313" key="3">
    <source>
        <dbReference type="Proteomes" id="UP000177458"/>
    </source>
</evidence>
<feature type="transmembrane region" description="Helical" evidence="1">
    <location>
        <begin position="12"/>
        <end position="30"/>
    </location>
</feature>
<protein>
    <submittedName>
        <fullName evidence="2">Uncharacterized protein</fullName>
    </submittedName>
</protein>
<evidence type="ECO:0000256" key="1">
    <source>
        <dbReference type="SAM" id="Phobius"/>
    </source>
</evidence>
<organism evidence="2 3">
    <name type="scientific">candidate division WWE3 bacterium RIFCSPLOWO2_01_FULL_37_15</name>
    <dbReference type="NCBI Taxonomy" id="1802622"/>
    <lineage>
        <taxon>Bacteria</taxon>
        <taxon>Katanobacteria</taxon>
    </lineage>
</organism>
<comment type="caution">
    <text evidence="2">The sequence shown here is derived from an EMBL/GenBank/DDBJ whole genome shotgun (WGS) entry which is preliminary data.</text>
</comment>
<proteinExistence type="predicted"/>
<keyword evidence="1" id="KW-0472">Membrane</keyword>
<dbReference type="Proteomes" id="UP000177458">
    <property type="component" value="Unassembled WGS sequence"/>
</dbReference>
<dbReference type="EMBL" id="MEVF01000036">
    <property type="protein sequence ID" value="OGC48633.1"/>
    <property type="molecule type" value="Genomic_DNA"/>
</dbReference>
<sequence length="68" mass="7346">MGNFGRKAWIPTTWPGLFFFYIGVGLCGLGRTMQVVGIPLSWFGVVLAYIGLWAAPIFVLLAVAALLS</sequence>
<reference evidence="2 3" key="1">
    <citation type="journal article" date="2016" name="Nat. Commun.">
        <title>Thousands of microbial genomes shed light on interconnected biogeochemical processes in an aquifer system.</title>
        <authorList>
            <person name="Anantharaman K."/>
            <person name="Brown C.T."/>
            <person name="Hug L.A."/>
            <person name="Sharon I."/>
            <person name="Castelle C.J."/>
            <person name="Probst A.J."/>
            <person name="Thomas B.C."/>
            <person name="Singh A."/>
            <person name="Wilkins M.J."/>
            <person name="Karaoz U."/>
            <person name="Brodie E.L."/>
            <person name="Williams K.H."/>
            <person name="Hubbard S.S."/>
            <person name="Banfield J.F."/>
        </authorList>
    </citation>
    <scope>NUCLEOTIDE SEQUENCE [LARGE SCALE GENOMIC DNA]</scope>
</reference>